<sequence>MIMKKSMLIAAMFAAGVAFAAPLQASNLTPVGIEIQEGKVKIEPDTLPDPVKTSIANDEEVKSLTITEAWQWTLPDGSFQFEVVFDNGTEEKLSKKYDKDGNEIKD</sequence>
<feature type="signal peptide" evidence="1">
    <location>
        <begin position="1"/>
        <end position="20"/>
    </location>
</feature>
<dbReference type="AlphaFoldDB" id="A0A1M7ZH55"/>
<protein>
    <recommendedName>
        <fullName evidence="4">PepSY domain-containing protein</fullName>
    </recommendedName>
</protein>
<evidence type="ECO:0000313" key="2">
    <source>
        <dbReference type="EMBL" id="SHO64203.1"/>
    </source>
</evidence>
<keyword evidence="3" id="KW-1185">Reference proteome</keyword>
<gene>
    <name evidence="2" type="ORF">SAMN04488108_3293</name>
</gene>
<evidence type="ECO:0000313" key="3">
    <source>
        <dbReference type="Proteomes" id="UP000184609"/>
    </source>
</evidence>
<evidence type="ECO:0008006" key="4">
    <source>
        <dbReference type="Google" id="ProtNLM"/>
    </source>
</evidence>
<reference evidence="3" key="1">
    <citation type="submission" date="2016-12" db="EMBL/GenBank/DDBJ databases">
        <authorList>
            <person name="Varghese N."/>
            <person name="Submissions S."/>
        </authorList>
    </citation>
    <scope>NUCLEOTIDE SEQUENCE [LARGE SCALE GENOMIC DNA]</scope>
    <source>
        <strain evidence="3">DSM 25035</strain>
    </source>
</reference>
<keyword evidence="1" id="KW-0732">Signal</keyword>
<organism evidence="2 3">
    <name type="scientific">Algoriphagus zhangzhouensis</name>
    <dbReference type="NCBI Taxonomy" id="1073327"/>
    <lineage>
        <taxon>Bacteria</taxon>
        <taxon>Pseudomonadati</taxon>
        <taxon>Bacteroidota</taxon>
        <taxon>Cytophagia</taxon>
        <taxon>Cytophagales</taxon>
        <taxon>Cyclobacteriaceae</taxon>
        <taxon>Algoriphagus</taxon>
    </lineage>
</organism>
<name>A0A1M7ZH55_9BACT</name>
<dbReference type="EMBL" id="FRXN01000005">
    <property type="protein sequence ID" value="SHO64203.1"/>
    <property type="molecule type" value="Genomic_DNA"/>
</dbReference>
<evidence type="ECO:0000256" key="1">
    <source>
        <dbReference type="SAM" id="SignalP"/>
    </source>
</evidence>
<feature type="chain" id="PRO_5013223901" description="PepSY domain-containing protein" evidence="1">
    <location>
        <begin position="21"/>
        <end position="106"/>
    </location>
</feature>
<accession>A0A1M7ZH55</accession>
<dbReference type="Proteomes" id="UP000184609">
    <property type="component" value="Unassembled WGS sequence"/>
</dbReference>
<proteinExistence type="predicted"/>